<accession>A0A6L8V9D0</accession>
<name>A0A6L8V9D0_9BACL</name>
<keyword evidence="3" id="KW-1185">Reference proteome</keyword>
<feature type="transmembrane region" description="Helical" evidence="1">
    <location>
        <begin position="42"/>
        <end position="63"/>
    </location>
</feature>
<feature type="transmembrane region" description="Helical" evidence="1">
    <location>
        <begin position="12"/>
        <end position="30"/>
    </location>
</feature>
<evidence type="ECO:0000313" key="2">
    <source>
        <dbReference type="EMBL" id="MZQ86216.1"/>
    </source>
</evidence>
<dbReference type="RefSeq" id="WP_161410600.1">
    <property type="nucleotide sequence ID" value="NZ_WTUZ01000039.1"/>
</dbReference>
<evidence type="ECO:0000313" key="3">
    <source>
        <dbReference type="Proteomes" id="UP000481087"/>
    </source>
</evidence>
<dbReference type="Proteomes" id="UP000481087">
    <property type="component" value="Unassembled WGS sequence"/>
</dbReference>
<evidence type="ECO:0000256" key="1">
    <source>
        <dbReference type="SAM" id="Phobius"/>
    </source>
</evidence>
<keyword evidence="1" id="KW-0472">Membrane</keyword>
<sequence>MSKKLFKLIANIITLCSIGYVIYIGYFVFFDKSVTPEDITKIYPKMGYAYVSLAIILITRALLRKYRIL</sequence>
<proteinExistence type="predicted"/>
<gene>
    <name evidence="2" type="ORF">GQF01_29360</name>
</gene>
<keyword evidence="1" id="KW-0812">Transmembrane</keyword>
<keyword evidence="1" id="KW-1133">Transmembrane helix</keyword>
<dbReference type="EMBL" id="WTUZ01000039">
    <property type="protein sequence ID" value="MZQ86216.1"/>
    <property type="molecule type" value="Genomic_DNA"/>
</dbReference>
<dbReference type="AlphaFoldDB" id="A0A6L8V9D0"/>
<reference evidence="2 3" key="1">
    <citation type="submission" date="2019-12" db="EMBL/GenBank/DDBJ databases">
        <title>Paenibacillus sp. nov. sp. isolated from soil.</title>
        <authorList>
            <person name="Kim J."/>
            <person name="Jeong S.E."/>
            <person name="Jung H.S."/>
            <person name="Jeon C.O."/>
        </authorList>
    </citation>
    <scope>NUCLEOTIDE SEQUENCE [LARGE SCALE GENOMIC DNA]</scope>
    <source>
        <strain evidence="2 3">5J-6</strain>
    </source>
</reference>
<organism evidence="2 3">
    <name type="scientific">Paenibacillus silvestris</name>
    <dbReference type="NCBI Taxonomy" id="2606219"/>
    <lineage>
        <taxon>Bacteria</taxon>
        <taxon>Bacillati</taxon>
        <taxon>Bacillota</taxon>
        <taxon>Bacilli</taxon>
        <taxon>Bacillales</taxon>
        <taxon>Paenibacillaceae</taxon>
        <taxon>Paenibacillus</taxon>
    </lineage>
</organism>
<protein>
    <submittedName>
        <fullName evidence="2">Uncharacterized protein</fullName>
    </submittedName>
</protein>
<comment type="caution">
    <text evidence="2">The sequence shown here is derived from an EMBL/GenBank/DDBJ whole genome shotgun (WGS) entry which is preliminary data.</text>
</comment>